<dbReference type="GO" id="GO:0008270">
    <property type="term" value="F:zinc ion binding"/>
    <property type="evidence" value="ECO:0007669"/>
    <property type="project" value="UniProtKB-KW"/>
</dbReference>
<evidence type="ECO:0000256" key="4">
    <source>
        <dbReference type="PROSITE-ProRule" id="PRU00175"/>
    </source>
</evidence>
<dbReference type="AlphaFoldDB" id="A0A914P4K8"/>
<dbReference type="InterPro" id="IPR013083">
    <property type="entry name" value="Znf_RING/FYVE/PHD"/>
</dbReference>
<dbReference type="SMART" id="SM00184">
    <property type="entry name" value="RING"/>
    <property type="match status" value="1"/>
</dbReference>
<dbReference type="Proteomes" id="UP000887578">
    <property type="component" value="Unplaced"/>
</dbReference>
<dbReference type="PROSITE" id="PS50089">
    <property type="entry name" value="ZF_RING_2"/>
    <property type="match status" value="1"/>
</dbReference>
<name>A0A914P4K8_9BILA</name>
<evidence type="ECO:0000256" key="3">
    <source>
        <dbReference type="ARBA" id="ARBA00022833"/>
    </source>
</evidence>
<protein>
    <submittedName>
        <fullName evidence="7">RING-type domain-containing protein</fullName>
    </submittedName>
</protein>
<proteinExistence type="predicted"/>
<dbReference type="PANTHER" id="PTHR45969">
    <property type="entry name" value="RING ZINC FINGER PROTEIN-RELATED"/>
    <property type="match status" value="1"/>
</dbReference>
<sequence>MTSPKLDKICIKSSIFDIKKLPTSPFFAKQISSPRTSKELLKPIDSTNSRQTTVEYICMICLDNLQPNNTSFTSCGHIFHQKCLKLWFLKKAAQSCPLCRNDDIFDSELLPILPQSNEEKFEDFAFYNDFESLQQCVMTSIFEMWPISTLTKYYPKELFTMAKQSMEFSQKAFKSEQFLQAYRFLRRSIHFFDGILFCKNLEIFMRGRSFEYNEMISYFENLIEIFDLKFATFFSKTATFKEEIYLIEKYFIEICSSKFTFSL</sequence>
<evidence type="ECO:0000313" key="7">
    <source>
        <dbReference type="WBParaSite" id="PDA_v2.g12816.t1"/>
    </source>
</evidence>
<dbReference type="GO" id="GO:0016567">
    <property type="term" value="P:protein ubiquitination"/>
    <property type="evidence" value="ECO:0007669"/>
    <property type="project" value="TreeGrafter"/>
</dbReference>
<keyword evidence="1" id="KW-0479">Metal-binding</keyword>
<reference evidence="7" key="1">
    <citation type="submission" date="2022-11" db="UniProtKB">
        <authorList>
            <consortium name="WormBaseParasite"/>
        </authorList>
    </citation>
    <scope>IDENTIFICATION</scope>
</reference>
<keyword evidence="6" id="KW-1185">Reference proteome</keyword>
<evidence type="ECO:0000256" key="1">
    <source>
        <dbReference type="ARBA" id="ARBA00022723"/>
    </source>
</evidence>
<dbReference type="GO" id="GO:0061630">
    <property type="term" value="F:ubiquitin protein ligase activity"/>
    <property type="evidence" value="ECO:0007669"/>
    <property type="project" value="TreeGrafter"/>
</dbReference>
<keyword evidence="2 4" id="KW-0863">Zinc-finger</keyword>
<dbReference type="Gene3D" id="3.30.40.10">
    <property type="entry name" value="Zinc/RING finger domain, C3HC4 (zinc finger)"/>
    <property type="match status" value="1"/>
</dbReference>
<keyword evidence="3" id="KW-0862">Zinc</keyword>
<accession>A0A914P4K8</accession>
<evidence type="ECO:0000259" key="5">
    <source>
        <dbReference type="PROSITE" id="PS50089"/>
    </source>
</evidence>
<dbReference type="InterPro" id="IPR011016">
    <property type="entry name" value="Znf_RING-CH"/>
</dbReference>
<dbReference type="Pfam" id="PF13639">
    <property type="entry name" value="zf-RING_2"/>
    <property type="match status" value="1"/>
</dbReference>
<dbReference type="PANTHER" id="PTHR45969:SF69">
    <property type="entry name" value="FINGER DOMAIN PROTEIN, PUTATIVE (AFU_ORTHOLOGUE AFUA_3G12190)-RELATED"/>
    <property type="match status" value="1"/>
</dbReference>
<evidence type="ECO:0000256" key="2">
    <source>
        <dbReference type="ARBA" id="ARBA00022771"/>
    </source>
</evidence>
<evidence type="ECO:0000313" key="6">
    <source>
        <dbReference type="Proteomes" id="UP000887578"/>
    </source>
</evidence>
<dbReference type="SUPFAM" id="SSF57850">
    <property type="entry name" value="RING/U-box"/>
    <property type="match status" value="1"/>
</dbReference>
<dbReference type="InterPro" id="IPR001841">
    <property type="entry name" value="Znf_RING"/>
</dbReference>
<dbReference type="SMART" id="SM00744">
    <property type="entry name" value="RINGv"/>
    <property type="match status" value="1"/>
</dbReference>
<dbReference type="WBParaSite" id="PDA_v2.g12816.t1">
    <property type="protein sequence ID" value="PDA_v2.g12816.t1"/>
    <property type="gene ID" value="PDA_v2.g12816"/>
</dbReference>
<organism evidence="6 7">
    <name type="scientific">Panagrolaimus davidi</name>
    <dbReference type="NCBI Taxonomy" id="227884"/>
    <lineage>
        <taxon>Eukaryota</taxon>
        <taxon>Metazoa</taxon>
        <taxon>Ecdysozoa</taxon>
        <taxon>Nematoda</taxon>
        <taxon>Chromadorea</taxon>
        <taxon>Rhabditida</taxon>
        <taxon>Tylenchina</taxon>
        <taxon>Panagrolaimomorpha</taxon>
        <taxon>Panagrolaimoidea</taxon>
        <taxon>Panagrolaimidae</taxon>
        <taxon>Panagrolaimus</taxon>
    </lineage>
</organism>
<feature type="domain" description="RING-type" evidence="5">
    <location>
        <begin position="58"/>
        <end position="100"/>
    </location>
</feature>